<sequence length="149" mass="16315">MSAADRFVNFKQGDLLLNANNRVEIYMDTNDCKGVNYAAHALLKDIKSVSGATATLTSDAGFQKKADTARPAILVGTIGHSAIIDQLVKQKRINGNLLKGKREKFIITLIDGQLVIAGSDRRGTIYGIYELSQQMGVSPWYDWADVPVE</sequence>
<evidence type="ECO:0000256" key="1">
    <source>
        <dbReference type="ARBA" id="ARBA00022801"/>
    </source>
</evidence>
<dbReference type="Gene3D" id="3.30.379.10">
    <property type="entry name" value="Chitobiase/beta-hexosaminidase domain 2-like"/>
    <property type="match status" value="1"/>
</dbReference>
<dbReference type="PANTHER" id="PTHR37842:SF2">
    <property type="entry name" value="GYLCOSYL HYDROLASE 115 C-TERMINAL DOMAIN-CONTAINING PROTEIN"/>
    <property type="match status" value="1"/>
</dbReference>
<feature type="non-terminal residue" evidence="3">
    <location>
        <position position="149"/>
    </location>
</feature>
<dbReference type="InterPro" id="IPR029018">
    <property type="entry name" value="Hex-like_dom2"/>
</dbReference>
<evidence type="ECO:0000313" key="3">
    <source>
        <dbReference type="EMBL" id="EKC80610.1"/>
    </source>
</evidence>
<keyword evidence="1" id="KW-0378">Hydrolase</keyword>
<dbReference type="Pfam" id="PF03648">
    <property type="entry name" value="Glyco_hydro_67N"/>
    <property type="match status" value="1"/>
</dbReference>
<dbReference type="GO" id="GO:0046559">
    <property type="term" value="F:alpha-glucuronidase activity"/>
    <property type="evidence" value="ECO:0007669"/>
    <property type="project" value="InterPro"/>
</dbReference>
<feature type="domain" description="Alpha glucuronidase N-terminal" evidence="2">
    <location>
        <begin position="30"/>
        <end position="131"/>
    </location>
</feature>
<dbReference type="PANTHER" id="PTHR37842">
    <property type="match status" value="1"/>
</dbReference>
<protein>
    <recommendedName>
        <fullName evidence="2">Alpha glucuronidase N-terminal domain-containing protein</fullName>
    </recommendedName>
</protein>
<dbReference type="EMBL" id="AJWY01000841">
    <property type="protein sequence ID" value="EKC80610.1"/>
    <property type="molecule type" value="Genomic_DNA"/>
</dbReference>
<organism evidence="3">
    <name type="scientific">human gut metagenome</name>
    <dbReference type="NCBI Taxonomy" id="408170"/>
    <lineage>
        <taxon>unclassified sequences</taxon>
        <taxon>metagenomes</taxon>
        <taxon>organismal metagenomes</taxon>
    </lineage>
</organism>
<gene>
    <name evidence="3" type="ORF">LEA_01200</name>
</gene>
<evidence type="ECO:0000259" key="2">
    <source>
        <dbReference type="Pfam" id="PF03648"/>
    </source>
</evidence>
<dbReference type="InterPro" id="IPR005154">
    <property type="entry name" value="Glyco_hydro_67_aGlcAse_N"/>
</dbReference>
<comment type="caution">
    <text evidence="3">The sequence shown here is derived from an EMBL/GenBank/DDBJ whole genome shotgun (WGS) entry which is preliminary data.</text>
</comment>
<proteinExistence type="predicted"/>
<name>K1UQX8_9ZZZZ</name>
<dbReference type="AlphaFoldDB" id="K1UQX8"/>
<dbReference type="GO" id="GO:0045493">
    <property type="term" value="P:xylan catabolic process"/>
    <property type="evidence" value="ECO:0007669"/>
    <property type="project" value="InterPro"/>
</dbReference>
<reference evidence="3" key="1">
    <citation type="journal article" date="2013" name="Environ. Microbiol.">
        <title>Microbiota from the distal guts of lean and obese adolescents exhibit partial functional redundancy besides clear differences in community structure.</title>
        <authorList>
            <person name="Ferrer M."/>
            <person name="Ruiz A."/>
            <person name="Lanza F."/>
            <person name="Haange S.B."/>
            <person name="Oberbach A."/>
            <person name="Till H."/>
            <person name="Bargiela R."/>
            <person name="Campoy C."/>
            <person name="Segura M.T."/>
            <person name="Richter M."/>
            <person name="von Bergen M."/>
            <person name="Seifert J."/>
            <person name="Suarez A."/>
        </authorList>
    </citation>
    <scope>NUCLEOTIDE SEQUENCE</scope>
</reference>
<accession>K1UQX8</accession>
<dbReference type="SUPFAM" id="SSF55545">
    <property type="entry name" value="beta-N-acetylhexosaminidase-like domain"/>
    <property type="match status" value="1"/>
</dbReference>